<organism evidence="2 3">
    <name type="scientific">Lupinus albus</name>
    <name type="common">White lupine</name>
    <name type="synonym">Lupinus termis</name>
    <dbReference type="NCBI Taxonomy" id="3870"/>
    <lineage>
        <taxon>Eukaryota</taxon>
        <taxon>Viridiplantae</taxon>
        <taxon>Streptophyta</taxon>
        <taxon>Embryophyta</taxon>
        <taxon>Tracheophyta</taxon>
        <taxon>Spermatophyta</taxon>
        <taxon>Magnoliopsida</taxon>
        <taxon>eudicotyledons</taxon>
        <taxon>Gunneridae</taxon>
        <taxon>Pentapetalae</taxon>
        <taxon>rosids</taxon>
        <taxon>fabids</taxon>
        <taxon>Fabales</taxon>
        <taxon>Fabaceae</taxon>
        <taxon>Papilionoideae</taxon>
        <taxon>50 kb inversion clade</taxon>
        <taxon>genistoids sensu lato</taxon>
        <taxon>core genistoids</taxon>
        <taxon>Genisteae</taxon>
        <taxon>Lupinus</taxon>
    </lineage>
</organism>
<evidence type="ECO:0000256" key="1">
    <source>
        <dbReference type="SAM" id="Phobius"/>
    </source>
</evidence>
<comment type="caution">
    <text evidence="2">The sequence shown here is derived from an EMBL/GenBank/DDBJ whole genome shotgun (WGS) entry which is preliminary data.</text>
</comment>
<gene>
    <name evidence="2" type="ORF">Lalb_Chr01g0002401</name>
</gene>
<feature type="transmembrane region" description="Helical" evidence="1">
    <location>
        <begin position="42"/>
        <end position="62"/>
    </location>
</feature>
<dbReference type="EMBL" id="WOCE01000001">
    <property type="protein sequence ID" value="KAE9620371.1"/>
    <property type="molecule type" value="Genomic_DNA"/>
</dbReference>
<accession>A0A6A4R308</accession>
<keyword evidence="1" id="KW-1133">Transmembrane helix</keyword>
<evidence type="ECO:0000313" key="3">
    <source>
        <dbReference type="Proteomes" id="UP000447434"/>
    </source>
</evidence>
<keyword evidence="3" id="KW-1185">Reference proteome</keyword>
<reference evidence="3" key="1">
    <citation type="journal article" date="2020" name="Nat. Commun.">
        <title>Genome sequence of the cluster root forming white lupin.</title>
        <authorList>
            <person name="Hufnagel B."/>
            <person name="Marques A."/>
            <person name="Soriano A."/>
            <person name="Marques L."/>
            <person name="Divol F."/>
            <person name="Doumas P."/>
            <person name="Sallet E."/>
            <person name="Mancinotti D."/>
            <person name="Carrere S."/>
            <person name="Marande W."/>
            <person name="Arribat S."/>
            <person name="Keller J."/>
            <person name="Huneau C."/>
            <person name="Blein T."/>
            <person name="Aime D."/>
            <person name="Laguerre M."/>
            <person name="Taylor J."/>
            <person name="Schubert V."/>
            <person name="Nelson M."/>
            <person name="Geu-Flores F."/>
            <person name="Crespi M."/>
            <person name="Gallardo-Guerrero K."/>
            <person name="Delaux P.-M."/>
            <person name="Salse J."/>
            <person name="Berges H."/>
            <person name="Guyot R."/>
            <person name="Gouzy J."/>
            <person name="Peret B."/>
        </authorList>
    </citation>
    <scope>NUCLEOTIDE SEQUENCE [LARGE SCALE GENOMIC DNA]</scope>
    <source>
        <strain evidence="3">cv. Amiga</strain>
    </source>
</reference>
<evidence type="ECO:0000313" key="2">
    <source>
        <dbReference type="EMBL" id="KAE9620371.1"/>
    </source>
</evidence>
<dbReference type="Proteomes" id="UP000447434">
    <property type="component" value="Chromosome 1"/>
</dbReference>
<protein>
    <submittedName>
        <fullName evidence="2">Uncharacterized protein</fullName>
    </submittedName>
</protein>
<keyword evidence="1" id="KW-0472">Membrane</keyword>
<sequence length="95" mass="11107">MKTKKSLKYSLEFLSATGRCRGRNLEMKIRTTQTSTKRNKLVIFRILCCLSITLAFSAWISVKWNKFIPGFLLIKKQTWVGISLEVTKMRRRYSG</sequence>
<keyword evidence="1" id="KW-0812">Transmembrane</keyword>
<proteinExistence type="predicted"/>
<name>A0A6A4R308_LUPAL</name>
<dbReference type="AlphaFoldDB" id="A0A6A4R308"/>